<sequence>MKILILLTLIAFIALTKANEAEADAQKMPLRDLCPTRRNCKTIKIVCPQGTVFDSNPKGCCCRPLCTGQNEIYTCGCSDLVCNKKPILCRGCDYGCFCKPGFVRHPISKKCISPKNCPVKMEMAEDAVV</sequence>
<proteinExistence type="predicted"/>
<evidence type="ECO:0008006" key="4">
    <source>
        <dbReference type="Google" id="ProtNLM"/>
    </source>
</evidence>
<dbReference type="Proteomes" id="UP001153620">
    <property type="component" value="Chromosome 1"/>
</dbReference>
<evidence type="ECO:0000256" key="1">
    <source>
        <dbReference type="SAM" id="SignalP"/>
    </source>
</evidence>
<keyword evidence="1" id="KW-0732">Signal</keyword>
<reference evidence="2" key="1">
    <citation type="submission" date="2022-01" db="EMBL/GenBank/DDBJ databases">
        <authorList>
            <person name="King R."/>
        </authorList>
    </citation>
    <scope>NUCLEOTIDE SEQUENCE</scope>
</reference>
<evidence type="ECO:0000313" key="3">
    <source>
        <dbReference type="Proteomes" id="UP001153620"/>
    </source>
</evidence>
<organism evidence="2 3">
    <name type="scientific">Chironomus riparius</name>
    <dbReference type="NCBI Taxonomy" id="315576"/>
    <lineage>
        <taxon>Eukaryota</taxon>
        <taxon>Metazoa</taxon>
        <taxon>Ecdysozoa</taxon>
        <taxon>Arthropoda</taxon>
        <taxon>Hexapoda</taxon>
        <taxon>Insecta</taxon>
        <taxon>Pterygota</taxon>
        <taxon>Neoptera</taxon>
        <taxon>Endopterygota</taxon>
        <taxon>Diptera</taxon>
        <taxon>Nematocera</taxon>
        <taxon>Chironomoidea</taxon>
        <taxon>Chironomidae</taxon>
        <taxon>Chironominae</taxon>
        <taxon>Chironomus</taxon>
    </lineage>
</organism>
<feature type="chain" id="PRO_5040250484" description="TIL domain-containing protein" evidence="1">
    <location>
        <begin position="19"/>
        <end position="129"/>
    </location>
</feature>
<accession>A0A9N9RKA1</accession>
<protein>
    <recommendedName>
        <fullName evidence="4">TIL domain-containing protein</fullName>
    </recommendedName>
</protein>
<keyword evidence="3" id="KW-1185">Reference proteome</keyword>
<evidence type="ECO:0000313" key="2">
    <source>
        <dbReference type="EMBL" id="CAG9798310.1"/>
    </source>
</evidence>
<feature type="signal peptide" evidence="1">
    <location>
        <begin position="1"/>
        <end position="18"/>
    </location>
</feature>
<dbReference type="EMBL" id="OU895877">
    <property type="protein sequence ID" value="CAG9798310.1"/>
    <property type="molecule type" value="Genomic_DNA"/>
</dbReference>
<gene>
    <name evidence="2" type="ORF">CHIRRI_LOCUS1294</name>
</gene>
<reference evidence="2" key="2">
    <citation type="submission" date="2022-10" db="EMBL/GenBank/DDBJ databases">
        <authorList>
            <consortium name="ENA_rothamsted_submissions"/>
            <consortium name="culmorum"/>
            <person name="King R."/>
        </authorList>
    </citation>
    <scope>NUCLEOTIDE SEQUENCE</scope>
</reference>
<name>A0A9N9RKA1_9DIPT</name>
<dbReference type="AlphaFoldDB" id="A0A9N9RKA1"/>
<dbReference type="OrthoDB" id="6236007at2759"/>